<dbReference type="PIRSF" id="PIRSF000437">
    <property type="entry name" value="GPAT_DHAPAT"/>
    <property type="match status" value="1"/>
</dbReference>
<comment type="similarity">
    <text evidence="4">Belongs to the GPAT/DAPAT family.</text>
</comment>
<comment type="pathway">
    <text evidence="3">Lipid metabolism.</text>
</comment>
<keyword evidence="12 15" id="KW-0012">Acyltransferase</keyword>
<name>A0A378Q2L2_9GAMM</name>
<protein>
    <recommendedName>
        <fullName evidence="6">Glycerol-3-phosphate acyltransferase</fullName>
        <ecNumber evidence="5">2.3.1.15</ecNumber>
    </recommendedName>
</protein>
<dbReference type="InterPro" id="IPR045520">
    <property type="entry name" value="GPAT/DHAPAT_C"/>
</dbReference>
<dbReference type="InterPro" id="IPR022284">
    <property type="entry name" value="GPAT/DHAPAT"/>
</dbReference>
<evidence type="ECO:0000259" key="14">
    <source>
        <dbReference type="SMART" id="SM00563"/>
    </source>
</evidence>
<evidence type="ECO:0000256" key="6">
    <source>
        <dbReference type="ARBA" id="ARBA00013432"/>
    </source>
</evidence>
<evidence type="ECO:0000313" key="15">
    <source>
        <dbReference type="EMBL" id="STY94438.1"/>
    </source>
</evidence>
<evidence type="ECO:0000256" key="3">
    <source>
        <dbReference type="ARBA" id="ARBA00005189"/>
    </source>
</evidence>
<accession>A0A378Q2L2</accession>
<keyword evidence="10" id="KW-0443">Lipid metabolism</keyword>
<evidence type="ECO:0000256" key="8">
    <source>
        <dbReference type="ARBA" id="ARBA00022679"/>
    </source>
</evidence>
<dbReference type="EC" id="2.3.1.15" evidence="5"/>
<organism evidence="15 16">
    <name type="scientific">Faucicola atlantae</name>
    <dbReference type="NCBI Taxonomy" id="34059"/>
    <lineage>
        <taxon>Bacteria</taxon>
        <taxon>Pseudomonadati</taxon>
        <taxon>Pseudomonadota</taxon>
        <taxon>Gammaproteobacteria</taxon>
        <taxon>Moraxellales</taxon>
        <taxon>Moraxellaceae</taxon>
        <taxon>Faucicola</taxon>
    </lineage>
</organism>
<dbReference type="InterPro" id="IPR028354">
    <property type="entry name" value="GPAT_PlsB"/>
</dbReference>
<evidence type="ECO:0000256" key="5">
    <source>
        <dbReference type="ARBA" id="ARBA00013113"/>
    </source>
</evidence>
<evidence type="ECO:0000313" key="16">
    <source>
        <dbReference type="Proteomes" id="UP000255193"/>
    </source>
</evidence>
<dbReference type="SMART" id="SM00563">
    <property type="entry name" value="PlsC"/>
    <property type="match status" value="1"/>
</dbReference>
<comment type="catalytic activity">
    <reaction evidence="13">
        <text>sn-glycerol 3-phosphate + an acyl-CoA = a 1-acyl-sn-glycero-3-phosphate + CoA</text>
        <dbReference type="Rhea" id="RHEA:15325"/>
        <dbReference type="ChEBI" id="CHEBI:57287"/>
        <dbReference type="ChEBI" id="CHEBI:57597"/>
        <dbReference type="ChEBI" id="CHEBI:57970"/>
        <dbReference type="ChEBI" id="CHEBI:58342"/>
        <dbReference type="EC" id="2.3.1.15"/>
    </reaction>
</comment>
<dbReference type="InterPro" id="IPR002123">
    <property type="entry name" value="Plipid/glycerol_acylTrfase"/>
</dbReference>
<evidence type="ECO:0000256" key="10">
    <source>
        <dbReference type="ARBA" id="ARBA00023209"/>
    </source>
</evidence>
<dbReference type="AlphaFoldDB" id="A0A378Q2L2"/>
<dbReference type="Pfam" id="PF19277">
    <property type="entry name" value="GPAT_C"/>
    <property type="match status" value="1"/>
</dbReference>
<dbReference type="GO" id="GO:0005886">
    <property type="term" value="C:plasma membrane"/>
    <property type="evidence" value="ECO:0007669"/>
    <property type="project" value="UniProtKB-SubCell"/>
</dbReference>
<dbReference type="GO" id="GO:0004366">
    <property type="term" value="F:glycerol-3-phosphate O-acyltransferase activity"/>
    <property type="evidence" value="ECO:0007669"/>
    <property type="project" value="UniProtKB-EC"/>
</dbReference>
<keyword evidence="10" id="KW-0444">Lipid biosynthesis</keyword>
<dbReference type="SUPFAM" id="SSF69593">
    <property type="entry name" value="Glycerol-3-phosphate (1)-acyltransferase"/>
    <property type="match status" value="1"/>
</dbReference>
<evidence type="ECO:0000256" key="1">
    <source>
        <dbReference type="ARBA" id="ARBA00004413"/>
    </source>
</evidence>
<evidence type="ECO:0000256" key="2">
    <source>
        <dbReference type="ARBA" id="ARBA00004765"/>
    </source>
</evidence>
<dbReference type="PIRSF" id="PIRSF500064">
    <property type="entry name" value="GPAT"/>
    <property type="match status" value="1"/>
</dbReference>
<dbReference type="RefSeq" id="WP_245945274.1">
    <property type="nucleotide sequence ID" value="NZ_MXAO01000013.1"/>
</dbReference>
<comment type="pathway">
    <text evidence="2">Phospholipid metabolism; CDP-diacylglycerol biosynthesis; CDP-diacylglycerol from sn-glycerol 3-phosphate: step 1/3.</text>
</comment>
<dbReference type="NCBIfam" id="NF003441">
    <property type="entry name" value="PRK04974.1"/>
    <property type="match status" value="1"/>
</dbReference>
<dbReference type="PANTHER" id="PTHR12563">
    <property type="entry name" value="GLYCEROL-3-PHOSPHATE ACYLTRANSFERASE"/>
    <property type="match status" value="1"/>
</dbReference>
<gene>
    <name evidence="15" type="primary">plsB</name>
    <name evidence="15" type="ORF">NCTC11091_00202</name>
</gene>
<comment type="subcellular location">
    <subcellularLocation>
        <location evidence="1">Cell membrane</location>
        <topology evidence="1">Peripheral membrane protein</topology>
        <orientation evidence="1">Cytoplasmic side</orientation>
    </subcellularLocation>
</comment>
<dbReference type="NCBIfam" id="TIGR03703">
    <property type="entry name" value="plsB"/>
    <property type="match status" value="1"/>
</dbReference>
<dbReference type="GO" id="GO:0016024">
    <property type="term" value="P:CDP-diacylglycerol biosynthetic process"/>
    <property type="evidence" value="ECO:0007669"/>
    <property type="project" value="UniProtKB-UniPathway"/>
</dbReference>
<evidence type="ECO:0000256" key="13">
    <source>
        <dbReference type="ARBA" id="ARBA00048427"/>
    </source>
</evidence>
<evidence type="ECO:0000256" key="7">
    <source>
        <dbReference type="ARBA" id="ARBA00022475"/>
    </source>
</evidence>
<keyword evidence="11" id="KW-1208">Phospholipid metabolism</keyword>
<keyword evidence="8 15" id="KW-0808">Transferase</keyword>
<sequence>MPIKRPTPQKNRTAPFTQPITERLNPWLKQAYRRLSGNLLGLAVKPQLIGELPTDTATSAPADQTAQTTAYTATDAPQPPAHAADDGLTFYVLKEYSRSNSILIDLVIDRETKQQNLPPALADVVDSAHGIRESSAMVFLHHYRHKHVTTSPRLLRLITAVLSHPTLNVRLIPVTILWGRAPEKEDSLFNLLTADEWQVPSIGKQLFNIGVKGRDTFVEFHPAIDLRTLLNTQQAAVPTDTTPNHQPNQILTNDLTDTSQAQFAVTSTALISQAAAIDSLARMVQTRLQVYLDQQQAAILGPDLSDRRNVVDKLLYSPAVQHSIELDSQTNQRRTAESRQLARGYLNEIASDYSHATVRFLERFLTWLWTQLYDGVEVRHFERVRALAVDHEIVYVPCHRSHMDYLLLSYLIFNRGLRVPYIAAGDNLNIPILGQILKNGGAFFMRRSFKDNPLYGAVFREYVHSILVRGTPLEYFIEGGRSRSGRLLPPKKGMLAMTVQSHLREAGKPIVFMPTYIGYERIMEGGTYVGELQGKPKESESLLGLLKAARKIERIFGTVHVSFGQPLFLADFMQKYDVAPACLPHDRTDAPMPANAMQMIDNLSIKIMQGINRAVVINPVSLLSLVLLDTPHGALDEQSCLEQLALYQRLAERLPYDEDTSVTTETPQAIIDYGIRLQLIERTPHMLGDLIRIADGQAALLSYFRNNILHVYILLSLCACLVERNGSMTYADIARVVGVMYPFLQAELFLKYPSRELDITLRQHLAVLADEGLIVMQTNASAQPTAMLAAIDHNTIDAHTRFAPPAPNTRRYQQLAVLANAVEASLERYFMILALLSQQGSGKLTKAQTVDLGYLLGQRVSALYEDDMPDFFDRALFSSFLDALERLGYITLSADDLIEFDTRMDDMAQSAGFILKLDVLHILRQLAALEDGEVQATLQAMQDKKARKHKKSARNKA</sequence>
<dbReference type="GO" id="GO:0006631">
    <property type="term" value="P:fatty acid metabolic process"/>
    <property type="evidence" value="ECO:0007669"/>
    <property type="project" value="TreeGrafter"/>
</dbReference>
<dbReference type="PANTHER" id="PTHR12563:SF17">
    <property type="entry name" value="DIHYDROXYACETONE PHOSPHATE ACYLTRANSFERASE"/>
    <property type="match status" value="1"/>
</dbReference>
<evidence type="ECO:0000256" key="4">
    <source>
        <dbReference type="ARBA" id="ARBA00007937"/>
    </source>
</evidence>
<proteinExistence type="inferred from homology"/>
<evidence type="ECO:0000256" key="12">
    <source>
        <dbReference type="ARBA" id="ARBA00023315"/>
    </source>
</evidence>
<reference evidence="15 16" key="1">
    <citation type="submission" date="2018-06" db="EMBL/GenBank/DDBJ databases">
        <authorList>
            <consortium name="Pathogen Informatics"/>
            <person name="Doyle S."/>
        </authorList>
    </citation>
    <scope>NUCLEOTIDE SEQUENCE [LARGE SCALE GENOMIC DNA]</scope>
    <source>
        <strain evidence="15 16">NCTC11091</strain>
    </source>
</reference>
<dbReference type="Pfam" id="PF01553">
    <property type="entry name" value="Acyltransferase"/>
    <property type="match status" value="1"/>
</dbReference>
<dbReference type="UniPathway" id="UPA00557">
    <property type="reaction ID" value="UER00612"/>
</dbReference>
<keyword evidence="7" id="KW-1003">Cell membrane</keyword>
<dbReference type="InterPro" id="IPR041728">
    <property type="entry name" value="GPAT/DHAPAT_LPLAT"/>
</dbReference>
<evidence type="ECO:0000256" key="11">
    <source>
        <dbReference type="ARBA" id="ARBA00023264"/>
    </source>
</evidence>
<keyword evidence="10" id="KW-0594">Phospholipid biosynthesis</keyword>
<evidence type="ECO:0000256" key="9">
    <source>
        <dbReference type="ARBA" id="ARBA00023136"/>
    </source>
</evidence>
<dbReference type="EMBL" id="UGQA01000001">
    <property type="protein sequence ID" value="STY94438.1"/>
    <property type="molecule type" value="Genomic_DNA"/>
</dbReference>
<keyword evidence="9" id="KW-0472">Membrane</keyword>
<feature type="domain" description="Phospholipid/glycerol acyltransferase" evidence="14">
    <location>
        <begin position="393"/>
        <end position="520"/>
    </location>
</feature>
<dbReference type="Proteomes" id="UP000255193">
    <property type="component" value="Unassembled WGS sequence"/>
</dbReference>
<dbReference type="CDD" id="cd07993">
    <property type="entry name" value="LPLAT_DHAPAT-like"/>
    <property type="match status" value="1"/>
</dbReference>